<evidence type="ECO:0000259" key="6">
    <source>
        <dbReference type="PROSITE" id="PS51203"/>
    </source>
</evidence>
<dbReference type="STRING" id="6184.A0A430QPN2"/>
<dbReference type="InterPro" id="IPR037895">
    <property type="entry name" value="NUDCD1"/>
</dbReference>
<protein>
    <recommendedName>
        <fullName evidence="3">NudC domain-containing protein 1</fullName>
    </recommendedName>
</protein>
<dbReference type="GO" id="GO:0005634">
    <property type="term" value="C:nucleus"/>
    <property type="evidence" value="ECO:0007669"/>
    <property type="project" value="UniProtKB-SubCell"/>
</dbReference>
<dbReference type="PANTHER" id="PTHR21664">
    <property type="entry name" value="CHRONIC MYELOGENOUS LEUKEMIA TUMOR ANTIGEN 66"/>
    <property type="match status" value="1"/>
</dbReference>
<dbReference type="CDD" id="cd06463">
    <property type="entry name" value="p23_like"/>
    <property type="match status" value="1"/>
</dbReference>
<evidence type="ECO:0000256" key="3">
    <source>
        <dbReference type="ARBA" id="ARBA00018915"/>
    </source>
</evidence>
<comment type="subcellular location">
    <subcellularLocation>
        <location evidence="2">Cytoplasm</location>
    </subcellularLocation>
    <subcellularLocation>
        <location evidence="1">Nucleus</location>
    </subcellularLocation>
</comment>
<gene>
    <name evidence="7" type="ORF">DC041_0009559</name>
</gene>
<sequence>MKVPQYPQNFNQGTIVFTLPDWCEPSDEKFRSVSIQFPALYYVSLYDGLGNLYLLKPDVQQRNDLLNVVSRIQPPVHEKDSQLLDCLLNSDETSHQLFLDCLFVGISKKSEEDPICSDSTSTYVTYLEWISYSSPDSESKQMDTEDTCIGQDPEFLVTWTQTDAEDINPSLLNVTFTLNGITLPSSYDSNIVSVEIIPICEESSKHQILRANLHSYIPVTKTKKISDRPITLIDQMLYEPVEPNPSWTYDRKNNRIEIRITKQNSHYWPRLLLDPHENKILTGMHCSHHTGLDDQMRVQSDGKADLTPKPPFNVGQLEEVDFPMSEDETDLLLQRFDHETLNIEIRITKQNSHYWPRLLLDPHENKILTGMHCSHHTGLDDQMRVQSDGKADLTPKPPFNVGQLEEVDFPMSEDETDLLLQRFDHETLKCTHQAYLSGHQWLFKIRCATGKPNATHAFCIRHDVDGIVWLPLCQNTLTGRDPCVWRHVSTLQAFGYVLASKRESRFVSSPVLSEGSPLKFVAVADLTRRIYIYCQPLSNDSKDTELRKRTTANSSSAKKQQIVHVASQHVVTLPTNDPIIGFVATDKPYPSVLVCTQSTLYLLSLDG</sequence>
<accession>A0A430QPN2</accession>
<evidence type="ECO:0000256" key="1">
    <source>
        <dbReference type="ARBA" id="ARBA00004123"/>
    </source>
</evidence>
<dbReference type="Proteomes" id="UP000290809">
    <property type="component" value="Unassembled WGS sequence"/>
</dbReference>
<dbReference type="AlphaFoldDB" id="A0A430QPN2"/>
<keyword evidence="5" id="KW-0539">Nucleus</keyword>
<evidence type="ECO:0000256" key="2">
    <source>
        <dbReference type="ARBA" id="ARBA00004496"/>
    </source>
</evidence>
<organism evidence="7 8">
    <name type="scientific">Schistosoma bovis</name>
    <name type="common">Blood fluke</name>
    <dbReference type="NCBI Taxonomy" id="6184"/>
    <lineage>
        <taxon>Eukaryota</taxon>
        <taxon>Metazoa</taxon>
        <taxon>Spiralia</taxon>
        <taxon>Lophotrochozoa</taxon>
        <taxon>Platyhelminthes</taxon>
        <taxon>Trematoda</taxon>
        <taxon>Digenea</taxon>
        <taxon>Strigeidida</taxon>
        <taxon>Schistosomatoidea</taxon>
        <taxon>Schistosomatidae</taxon>
        <taxon>Schistosoma</taxon>
    </lineage>
</organism>
<dbReference type="PANTHER" id="PTHR21664:SF1">
    <property type="entry name" value="NUDC DOMAIN-CONTAINING PROTEIN 1"/>
    <property type="match status" value="1"/>
</dbReference>
<dbReference type="EMBL" id="QMKO01001490">
    <property type="protein sequence ID" value="RTG89651.1"/>
    <property type="molecule type" value="Genomic_DNA"/>
</dbReference>
<proteinExistence type="predicted"/>
<name>A0A430QPN2_SCHBO</name>
<dbReference type="PROSITE" id="PS51203">
    <property type="entry name" value="CS"/>
    <property type="match status" value="1"/>
</dbReference>
<feature type="domain" description="CS" evidence="6">
    <location>
        <begin position="152"/>
        <end position="272"/>
    </location>
</feature>
<dbReference type="GO" id="GO:0005737">
    <property type="term" value="C:cytoplasm"/>
    <property type="evidence" value="ECO:0007669"/>
    <property type="project" value="UniProtKB-SubCell"/>
</dbReference>
<evidence type="ECO:0000313" key="7">
    <source>
        <dbReference type="EMBL" id="RTG89651.1"/>
    </source>
</evidence>
<dbReference type="SUPFAM" id="SSF49764">
    <property type="entry name" value="HSP20-like chaperones"/>
    <property type="match status" value="1"/>
</dbReference>
<evidence type="ECO:0000256" key="4">
    <source>
        <dbReference type="ARBA" id="ARBA00022490"/>
    </source>
</evidence>
<comment type="caution">
    <text evidence="7">The sequence shown here is derived from an EMBL/GenBank/DDBJ whole genome shotgun (WGS) entry which is preliminary data.</text>
</comment>
<dbReference type="InterPro" id="IPR007052">
    <property type="entry name" value="CS_dom"/>
</dbReference>
<keyword evidence="4" id="KW-0963">Cytoplasm</keyword>
<evidence type="ECO:0000313" key="8">
    <source>
        <dbReference type="Proteomes" id="UP000290809"/>
    </source>
</evidence>
<reference evidence="7 8" key="1">
    <citation type="journal article" date="2019" name="PLoS Pathog.">
        <title>Genome sequence of the bovine parasite Schistosoma bovis Tanzania.</title>
        <authorList>
            <person name="Oey H."/>
            <person name="Zakrzewski M."/>
            <person name="Gobert G."/>
            <person name="Gravermann K."/>
            <person name="Stoye J."/>
            <person name="Jones M."/>
            <person name="Mcmanus D."/>
            <person name="Krause L."/>
        </authorList>
    </citation>
    <scope>NUCLEOTIDE SEQUENCE [LARGE SCALE GENOMIC DNA]</scope>
    <source>
        <strain evidence="7 8">TAN1997</strain>
    </source>
</reference>
<dbReference type="InterPro" id="IPR008978">
    <property type="entry name" value="HSP20-like_chaperone"/>
</dbReference>
<evidence type="ECO:0000256" key="5">
    <source>
        <dbReference type="ARBA" id="ARBA00023242"/>
    </source>
</evidence>
<keyword evidence="8" id="KW-1185">Reference proteome</keyword>